<evidence type="ECO:0000256" key="8">
    <source>
        <dbReference type="SAM" id="Coils"/>
    </source>
</evidence>
<dbReference type="Pfam" id="PF12323">
    <property type="entry name" value="HTH_OrfB_IS605"/>
    <property type="match status" value="1"/>
</dbReference>
<dbReference type="InterPro" id="IPR021027">
    <property type="entry name" value="Transposase_put_HTH"/>
</dbReference>
<dbReference type="Pfam" id="PF01385">
    <property type="entry name" value="OrfB_IS605"/>
    <property type="match status" value="1"/>
</dbReference>
<feature type="domain" description="Transposase putative helix-turn-helix" evidence="11">
    <location>
        <begin position="1"/>
        <end position="46"/>
    </location>
</feature>
<reference evidence="13 19" key="3">
    <citation type="submission" date="2023-03" db="EMBL/GenBank/DDBJ databases">
        <title>Genetic diversity of Bacillus cereus sensu lato isolates from Slovenia.</title>
        <authorList>
            <person name="Abdelli M."/>
        </authorList>
    </citation>
    <scope>NUCLEOTIDE SEQUENCE [LARGE SCALE GENOMIC DNA]</scope>
    <source>
        <strain evidence="13 19">SIBC61B</strain>
    </source>
</reference>
<dbReference type="RefSeq" id="WP_000599424.1">
    <property type="nucleotide sequence ID" value="NZ_CP040879.1"/>
</dbReference>
<dbReference type="Proteomes" id="UP000194435">
    <property type="component" value="Unassembled WGS sequence"/>
</dbReference>
<dbReference type="AlphaFoldDB" id="A0A5M9GGY3"/>
<dbReference type="Proteomes" id="UP001221338">
    <property type="component" value="Unassembled WGS sequence"/>
</dbReference>
<dbReference type="GO" id="GO:0046872">
    <property type="term" value="F:metal ion binding"/>
    <property type="evidence" value="ECO:0007669"/>
    <property type="project" value="UniProtKB-KW"/>
</dbReference>
<dbReference type="Pfam" id="PF07282">
    <property type="entry name" value="Cas12f1-like_TNB"/>
    <property type="match status" value="1"/>
</dbReference>
<proteinExistence type="inferred from homology"/>
<comment type="similarity">
    <text evidence="2">In the N-terminal section; belongs to the transposase 2 family.</text>
</comment>
<keyword evidence="19" id="KW-1185">Reference proteome</keyword>
<comment type="similarity">
    <text evidence="1">In the C-terminal section; belongs to the transposase 35 family.</text>
</comment>
<evidence type="ECO:0000259" key="11">
    <source>
        <dbReference type="Pfam" id="PF12323"/>
    </source>
</evidence>
<evidence type="ECO:0000313" key="14">
    <source>
        <dbReference type="EMBL" id="SMD60550.1"/>
    </source>
</evidence>
<reference evidence="12 18" key="2">
    <citation type="submission" date="2019-09" db="EMBL/GenBank/DDBJ databases">
        <authorList>
            <person name="Geng P."/>
            <person name="Wan X."/>
            <person name="Zhou G."/>
            <person name="Yuan Z."/>
            <person name="Hu X."/>
        </authorList>
    </citation>
    <scope>NUCLEOTIDE SEQUENCE [LARGE SCALE GENOMIC DNA]</scope>
    <source>
        <strain evidence="12 18">EFR-4</strain>
    </source>
</reference>
<keyword evidence="4" id="KW-0479">Metal-binding</keyword>
<evidence type="ECO:0000256" key="7">
    <source>
        <dbReference type="ARBA" id="ARBA00023172"/>
    </source>
</evidence>
<feature type="domain" description="Cas12f1-like TNB" evidence="10">
    <location>
        <begin position="300"/>
        <end position="365"/>
    </location>
</feature>
<dbReference type="NCBIfam" id="NF040570">
    <property type="entry name" value="guided_TnpB"/>
    <property type="match status" value="1"/>
</dbReference>
<dbReference type="EMBL" id="JARPRV010000036">
    <property type="protein sequence ID" value="MDG0944941.1"/>
    <property type="molecule type" value="Genomic_DNA"/>
</dbReference>
<evidence type="ECO:0000313" key="13">
    <source>
        <dbReference type="EMBL" id="MDG0944941.1"/>
    </source>
</evidence>
<evidence type="ECO:0000256" key="1">
    <source>
        <dbReference type="ARBA" id="ARBA00008761"/>
    </source>
</evidence>
<dbReference type="GO" id="GO:0032196">
    <property type="term" value="P:transposition"/>
    <property type="evidence" value="ECO:0007669"/>
    <property type="project" value="UniProtKB-KW"/>
</dbReference>
<protein>
    <submittedName>
        <fullName evidence="12 13">Transposase</fullName>
    </submittedName>
    <submittedName>
        <fullName evidence="14">Putative transposase</fullName>
    </submittedName>
</protein>
<dbReference type="GO" id="GO:0006310">
    <property type="term" value="P:DNA recombination"/>
    <property type="evidence" value="ECO:0007669"/>
    <property type="project" value="UniProtKB-KW"/>
</dbReference>
<dbReference type="EMBL" id="FWYW01000025">
    <property type="protein sequence ID" value="SMD60550.1"/>
    <property type="molecule type" value="Genomic_DNA"/>
</dbReference>
<dbReference type="InterPro" id="IPR010095">
    <property type="entry name" value="Cas12f1-like_TNB"/>
</dbReference>
<evidence type="ECO:0000256" key="3">
    <source>
        <dbReference type="ARBA" id="ARBA00022578"/>
    </source>
</evidence>
<dbReference type="EMBL" id="FWZC01000055">
    <property type="protein sequence ID" value="SME27934.1"/>
    <property type="molecule type" value="Genomic_DNA"/>
</dbReference>
<comment type="caution">
    <text evidence="12">The sequence shown here is derived from an EMBL/GenBank/DDBJ whole genome shotgun (WGS) entry which is preliminary data.</text>
</comment>
<dbReference type="PANTHER" id="PTHR30405:SF25">
    <property type="entry name" value="RNA-GUIDED DNA ENDONUCLEASE INSQ-RELATED"/>
    <property type="match status" value="1"/>
</dbReference>
<evidence type="ECO:0000256" key="5">
    <source>
        <dbReference type="ARBA" id="ARBA00022833"/>
    </source>
</evidence>
<dbReference type="GO" id="GO:0003677">
    <property type="term" value="F:DNA binding"/>
    <property type="evidence" value="ECO:0007669"/>
    <property type="project" value="UniProtKB-KW"/>
</dbReference>
<dbReference type="InterPro" id="IPR051399">
    <property type="entry name" value="RNA-guided_DNA_endo/Transpos"/>
</dbReference>
<dbReference type="PANTHER" id="PTHR30405">
    <property type="entry name" value="TRANSPOSASE"/>
    <property type="match status" value="1"/>
</dbReference>
<evidence type="ECO:0000259" key="9">
    <source>
        <dbReference type="Pfam" id="PF01385"/>
    </source>
</evidence>
<feature type="coiled-coil region" evidence="8">
    <location>
        <begin position="197"/>
        <end position="257"/>
    </location>
</feature>
<evidence type="ECO:0000256" key="4">
    <source>
        <dbReference type="ARBA" id="ARBA00022723"/>
    </source>
</evidence>
<evidence type="ECO:0000313" key="17">
    <source>
        <dbReference type="Proteomes" id="UP000194435"/>
    </source>
</evidence>
<reference evidence="16 17" key="1">
    <citation type="submission" date="2017-04" db="EMBL/GenBank/DDBJ databases">
        <authorList>
            <person name="Criscuolo A."/>
        </authorList>
    </citation>
    <scope>NUCLEOTIDE SEQUENCE [LARGE SCALE GENOMIC DNA]</scope>
    <source>
        <strain evidence="14">16-00174</strain>
        <strain evidence="15">16-00221</strain>
    </source>
</reference>
<dbReference type="Proteomes" id="UP000325411">
    <property type="component" value="Unassembled WGS sequence"/>
</dbReference>
<evidence type="ECO:0000313" key="16">
    <source>
        <dbReference type="Proteomes" id="UP000194422"/>
    </source>
</evidence>
<dbReference type="Proteomes" id="UP000194422">
    <property type="component" value="Unassembled WGS sequence"/>
</dbReference>
<evidence type="ECO:0000313" key="19">
    <source>
        <dbReference type="Proteomes" id="UP001221338"/>
    </source>
</evidence>
<keyword evidence="3" id="KW-0815">Transposition</keyword>
<keyword evidence="8" id="KW-0175">Coiled coil</keyword>
<accession>A0A5M9GGY3</accession>
<dbReference type="EMBL" id="VXCE01000040">
    <property type="protein sequence ID" value="KAA8473367.1"/>
    <property type="molecule type" value="Genomic_DNA"/>
</dbReference>
<keyword evidence="5" id="KW-0862">Zinc</keyword>
<evidence type="ECO:0000313" key="12">
    <source>
        <dbReference type="EMBL" id="KAA8473367.1"/>
    </source>
</evidence>
<organism evidence="12 18">
    <name type="scientific">Bacillus paranthracis</name>
    <dbReference type="NCBI Taxonomy" id="2026186"/>
    <lineage>
        <taxon>Bacteria</taxon>
        <taxon>Bacillati</taxon>
        <taxon>Bacillota</taxon>
        <taxon>Bacilli</taxon>
        <taxon>Bacillales</taxon>
        <taxon>Bacillaceae</taxon>
        <taxon>Bacillus</taxon>
        <taxon>Bacillus cereus group</taxon>
    </lineage>
</organism>
<evidence type="ECO:0000259" key="10">
    <source>
        <dbReference type="Pfam" id="PF07282"/>
    </source>
</evidence>
<evidence type="ECO:0000313" key="18">
    <source>
        <dbReference type="Proteomes" id="UP000325411"/>
    </source>
</evidence>
<name>A0A5M9GGY3_9BACI</name>
<evidence type="ECO:0000313" key="15">
    <source>
        <dbReference type="EMBL" id="SME27934.1"/>
    </source>
</evidence>
<evidence type="ECO:0000256" key="2">
    <source>
        <dbReference type="ARBA" id="ARBA00011044"/>
    </source>
</evidence>
<evidence type="ECO:0000256" key="6">
    <source>
        <dbReference type="ARBA" id="ARBA00023125"/>
    </source>
</evidence>
<dbReference type="InterPro" id="IPR001959">
    <property type="entry name" value="Transposase"/>
</dbReference>
<keyword evidence="6" id="KW-0238">DNA-binding</keyword>
<gene>
    <name evidence="14" type="ORF">BACERE00174_00255</name>
    <name evidence="15" type="ORF">BACERE00221_03650</name>
    <name evidence="12" type="ORF">FYW06_27310</name>
    <name evidence="13" type="ORF">P6U22_27810</name>
</gene>
<feature type="domain" description="Probable transposase IS891/IS1136/IS1341" evidence="9">
    <location>
        <begin position="167"/>
        <end position="287"/>
    </location>
</feature>
<dbReference type="GeneID" id="75088919"/>
<keyword evidence="7" id="KW-0233">DNA recombination</keyword>
<dbReference type="NCBIfam" id="TIGR01766">
    <property type="entry name" value="IS200/IS605 family accessory protein TnpB-like domain"/>
    <property type="match status" value="1"/>
</dbReference>
<sequence>MILARKIRIRPNKEQEHQLWKSVGTARWAYNWTLGKQEENHKHGGKFLSDGILRKELTVLKQTEEYAWLYEVSNNITKQAIKDACQAYKRFFKGLTDKPRFKSRRKSKPSFYNDNVKLKVRNNEVLIEKVGWMKISESLPIDVKYTNPRIHFDGKYWYLSVGIEEEKMQQKLTIESLGIDVGIKELAVCSNGMKFKNINKTKVVKQAEKRLRRLQRQVSRKYEMNKEGSRFVKTINIIKLEKKIQLLHRRLKNVRDNHIHQVTTAIVKTKPCRVVMEMLNIKGMMKNKHLSKAIAQQNLYDFKMKIQYKCEKYGIEYMEADKWFPSSKMCSTCGEIKKTLRLSERIYTCDCGHEIDRDFNASINLSRYQLAT</sequence>